<dbReference type="RefSeq" id="WP_038189834.1">
    <property type="nucleotide sequence ID" value="NZ_ASQA01000042.1"/>
</dbReference>
<dbReference type="AlphaFoldDB" id="W4EJV6"/>
<keyword evidence="7" id="KW-1185">Reference proteome</keyword>
<dbReference type="GO" id="GO:0022857">
    <property type="term" value="F:transmembrane transporter activity"/>
    <property type="evidence" value="ECO:0007669"/>
    <property type="project" value="UniProtKB-ARBA"/>
</dbReference>
<dbReference type="GO" id="GO:0005886">
    <property type="term" value="C:plasma membrane"/>
    <property type="evidence" value="ECO:0007669"/>
    <property type="project" value="UniProtKB-SubCell"/>
</dbReference>
<comment type="caution">
    <text evidence="6">The sequence shown here is derived from an EMBL/GenBank/DDBJ whole genome shotgun (WGS) entry which is preliminary data.</text>
</comment>
<dbReference type="SMART" id="SM00382">
    <property type="entry name" value="AAA"/>
    <property type="match status" value="1"/>
</dbReference>
<dbReference type="CDD" id="cd03225">
    <property type="entry name" value="ABC_cobalt_CbiO_domain1"/>
    <property type="match status" value="1"/>
</dbReference>
<keyword evidence="3" id="KW-0547">Nucleotide-binding</keyword>
<evidence type="ECO:0000256" key="3">
    <source>
        <dbReference type="ARBA" id="ARBA00022741"/>
    </source>
</evidence>
<comment type="subcellular location">
    <subcellularLocation>
        <location evidence="1">Cell membrane</location>
        <topology evidence="1">Peripheral membrane protein</topology>
    </subcellularLocation>
</comment>
<keyword evidence="2" id="KW-0813">Transport</keyword>
<dbReference type="GO" id="GO:0005524">
    <property type="term" value="F:ATP binding"/>
    <property type="evidence" value="ECO:0007669"/>
    <property type="project" value="UniProtKB-KW"/>
</dbReference>
<dbReference type="Pfam" id="PF00005">
    <property type="entry name" value="ABC_tran"/>
    <property type="match status" value="1"/>
</dbReference>
<dbReference type="PROSITE" id="PS00211">
    <property type="entry name" value="ABC_TRANSPORTER_1"/>
    <property type="match status" value="1"/>
</dbReference>
<feature type="domain" description="ABC transporter" evidence="5">
    <location>
        <begin position="3"/>
        <end position="243"/>
    </location>
</feature>
<evidence type="ECO:0000256" key="1">
    <source>
        <dbReference type="ARBA" id="ARBA00004202"/>
    </source>
</evidence>
<dbReference type="InterPro" id="IPR003593">
    <property type="entry name" value="AAA+_ATPase"/>
</dbReference>
<sequence length="259" mass="29100">MVLHMKEVCLKREGQWILENINWQIEKGEHWVLYGLNGAGKSALLNMLCSYYFPTKGDLKVVGRTFGKSVLGEELRRKIGLVSSGLQQKLNPNDSAFEIVLSGAFASIGLYEKPTPVIREKAISILKKLGSIEYADRDYQTLSQGEKQRILIGRALMDDPELLILDEPATGFDFIAREQLLKTIGEIAALESGPTIIYVTHHIEEILPVFQKTLLLKKGQVFASGSTIDMLTSEKLSSFFDIPVEVIWYNNRPLLSKQD</sequence>
<dbReference type="PANTHER" id="PTHR43158">
    <property type="entry name" value="SKFA PEPTIDE EXPORT ATP-BINDING PROTEIN SKFE"/>
    <property type="match status" value="1"/>
</dbReference>
<name>W4EJV6_9BACL</name>
<dbReference type="Proteomes" id="UP000019062">
    <property type="component" value="Unassembled WGS sequence"/>
</dbReference>
<accession>W4EJV6</accession>
<dbReference type="eggNOG" id="COG1119">
    <property type="taxonomic scope" value="Bacteria"/>
</dbReference>
<proteinExistence type="predicted"/>
<evidence type="ECO:0000256" key="4">
    <source>
        <dbReference type="ARBA" id="ARBA00022840"/>
    </source>
</evidence>
<protein>
    <submittedName>
        <fullName evidence="6">Putative ABC transporter (ATP-binding protein)</fullName>
    </submittedName>
</protein>
<dbReference type="InterPro" id="IPR015856">
    <property type="entry name" value="ABC_transpr_CbiO/EcfA_su"/>
</dbReference>
<organism evidence="6 7">
    <name type="scientific">Viridibacillus arenosi FSL R5-213</name>
    <dbReference type="NCBI Taxonomy" id="1227360"/>
    <lineage>
        <taxon>Bacteria</taxon>
        <taxon>Bacillati</taxon>
        <taxon>Bacillota</taxon>
        <taxon>Bacilli</taxon>
        <taxon>Bacillales</taxon>
        <taxon>Caryophanaceae</taxon>
        <taxon>Viridibacillus</taxon>
    </lineage>
</organism>
<dbReference type="SUPFAM" id="SSF52540">
    <property type="entry name" value="P-loop containing nucleoside triphosphate hydrolases"/>
    <property type="match status" value="1"/>
</dbReference>
<evidence type="ECO:0000313" key="7">
    <source>
        <dbReference type="Proteomes" id="UP000019062"/>
    </source>
</evidence>
<dbReference type="InterPro" id="IPR003439">
    <property type="entry name" value="ABC_transporter-like_ATP-bd"/>
</dbReference>
<dbReference type="EMBL" id="ASQA01000042">
    <property type="protein sequence ID" value="ETT80878.1"/>
    <property type="molecule type" value="Genomic_DNA"/>
</dbReference>
<dbReference type="InterPro" id="IPR017871">
    <property type="entry name" value="ABC_transporter-like_CS"/>
</dbReference>
<evidence type="ECO:0000256" key="2">
    <source>
        <dbReference type="ARBA" id="ARBA00022448"/>
    </source>
</evidence>
<dbReference type="Gene3D" id="3.40.50.300">
    <property type="entry name" value="P-loop containing nucleotide triphosphate hydrolases"/>
    <property type="match status" value="1"/>
</dbReference>
<dbReference type="PANTHER" id="PTHR43158:SF2">
    <property type="entry name" value="SKFA PEPTIDE EXPORT ATP-BINDING PROTEIN SKFE"/>
    <property type="match status" value="1"/>
</dbReference>
<keyword evidence="4 6" id="KW-0067">ATP-binding</keyword>
<evidence type="ECO:0000259" key="5">
    <source>
        <dbReference type="PROSITE" id="PS50893"/>
    </source>
</evidence>
<evidence type="ECO:0000313" key="6">
    <source>
        <dbReference type="EMBL" id="ETT80878.1"/>
    </source>
</evidence>
<dbReference type="InterPro" id="IPR027417">
    <property type="entry name" value="P-loop_NTPase"/>
</dbReference>
<dbReference type="GO" id="GO:0016887">
    <property type="term" value="F:ATP hydrolysis activity"/>
    <property type="evidence" value="ECO:0007669"/>
    <property type="project" value="InterPro"/>
</dbReference>
<dbReference type="PROSITE" id="PS50893">
    <property type="entry name" value="ABC_TRANSPORTER_2"/>
    <property type="match status" value="1"/>
</dbReference>
<reference evidence="6 7" key="1">
    <citation type="journal article" date="2014" name="BMC Genomics">
        <title>Genomic comparison of sporeforming bacilli isolated from milk.</title>
        <authorList>
            <person name="Moreno Switt A.I."/>
            <person name="Andrus A.D."/>
            <person name="Ranieri M.L."/>
            <person name="Orsi R.H."/>
            <person name="Ivy R."/>
            <person name="den Bakker H.C."/>
            <person name="Martin N.H."/>
            <person name="Wiedmann M."/>
            <person name="Boor K.J."/>
        </authorList>
    </citation>
    <scope>NUCLEOTIDE SEQUENCE [LARGE SCALE GENOMIC DNA]</scope>
    <source>
        <strain evidence="6 7">FSL R5-213</strain>
    </source>
</reference>
<gene>
    <name evidence="6" type="ORF">C176_19224</name>
</gene>
<dbReference type="PATRIC" id="fig|1227360.4.peg.3903"/>